<proteinExistence type="predicted"/>
<accession>A0ABW5Z314</accession>
<name>A0ABW5Z314_9FLAO</name>
<sequence>MKLKKFTLIILFLSQNIFSQSLADEYYNSMKSIWETKITDEMRSQVDPKMDSLSKSINGVGFLESQAIISKEDTENKISILKNILALNNLNANETETTILIESGFNEPNMKGFVIYDNKSYCFQQNENKDYKIEKYPKYLKNYKKMDENKSRSIFFFILKDNRFDVIEKMIEDEKKDAESKTLTSIVSYEILNYNSKRSKKLNIYYINEYGTVN</sequence>
<protein>
    <submittedName>
        <fullName evidence="2">Uncharacterized protein</fullName>
    </submittedName>
</protein>
<gene>
    <name evidence="2" type="ORF">ACFSX9_00555</name>
</gene>
<keyword evidence="3" id="KW-1185">Reference proteome</keyword>
<organism evidence="2 3">
    <name type="scientific">Flavobacterium ardleyense</name>
    <dbReference type="NCBI Taxonomy" id="2038737"/>
    <lineage>
        <taxon>Bacteria</taxon>
        <taxon>Pseudomonadati</taxon>
        <taxon>Bacteroidota</taxon>
        <taxon>Flavobacteriia</taxon>
        <taxon>Flavobacteriales</taxon>
        <taxon>Flavobacteriaceae</taxon>
        <taxon>Flavobacterium</taxon>
    </lineage>
</organism>
<dbReference type="EMBL" id="JBHUOL010000002">
    <property type="protein sequence ID" value="MFD2907214.1"/>
    <property type="molecule type" value="Genomic_DNA"/>
</dbReference>
<evidence type="ECO:0000313" key="3">
    <source>
        <dbReference type="Proteomes" id="UP001597549"/>
    </source>
</evidence>
<feature type="signal peptide" evidence="1">
    <location>
        <begin position="1"/>
        <end position="23"/>
    </location>
</feature>
<evidence type="ECO:0000256" key="1">
    <source>
        <dbReference type="SAM" id="SignalP"/>
    </source>
</evidence>
<reference evidence="3" key="1">
    <citation type="journal article" date="2019" name="Int. J. Syst. Evol. Microbiol.">
        <title>The Global Catalogue of Microorganisms (GCM) 10K type strain sequencing project: providing services to taxonomists for standard genome sequencing and annotation.</title>
        <authorList>
            <consortium name="The Broad Institute Genomics Platform"/>
            <consortium name="The Broad Institute Genome Sequencing Center for Infectious Disease"/>
            <person name="Wu L."/>
            <person name="Ma J."/>
        </authorList>
    </citation>
    <scope>NUCLEOTIDE SEQUENCE [LARGE SCALE GENOMIC DNA]</scope>
    <source>
        <strain evidence="3">KCTC 52644</strain>
    </source>
</reference>
<dbReference type="Proteomes" id="UP001597549">
    <property type="component" value="Unassembled WGS sequence"/>
</dbReference>
<feature type="chain" id="PRO_5046166109" evidence="1">
    <location>
        <begin position="24"/>
        <end position="214"/>
    </location>
</feature>
<evidence type="ECO:0000313" key="2">
    <source>
        <dbReference type="EMBL" id="MFD2907214.1"/>
    </source>
</evidence>
<dbReference type="RefSeq" id="WP_379803072.1">
    <property type="nucleotide sequence ID" value="NZ_JBHUOL010000002.1"/>
</dbReference>
<keyword evidence="1" id="KW-0732">Signal</keyword>
<comment type="caution">
    <text evidence="2">The sequence shown here is derived from an EMBL/GenBank/DDBJ whole genome shotgun (WGS) entry which is preliminary data.</text>
</comment>